<sequence>MLQRPKINETEDDLLHQQAEYMKAMGKSPLNERSRTDNTQERKQSDVLVIIKERKYPFSVPSYEFSSKQHEGFPEAFKIEKLVNVNRKVKKSLFAQEMEKNRKKVKGSVYANEIVEEVETMQVEKTDFHLTCNSLKDVIHEENLKKLSQLSPTEILEEQRKLLQTMDPNLVKFLKSRSKKTASKLGEAEPVDSTFSKEVIANREIEEDQEVRCKLQGYFDTKWLNMDFIEKEKLEWIGDIPDKKALEPDQPYSARFNFKGELQPFAVEIDVRSSLYHHGDEPERPGYTIQELYQLSRSQVLQQRILALNTLGNLIRKTKLGYYDDCFDGQLLHKLLESDLFFLLRFSIDEYALISTSIFCLYNLLCNECDEFCLDKLLGVTNLDEQPQMFCDMDKITKEEEGELKDHVVIGCDLIKGVLRTDLLLRMSYILNKCSPSQETTCRIINCLIRISRHSKESARKVLDTPDLLRPLYQRMRSGVPQREGIKLFRILACHSCQIASELIRQYDMRFFVTFLEVDENAEMSRKDFYLLKLETLYFWKNLMNCSLMVEEFLSWTPSLIRLLLFYKEKVDVDVENEFDFELFTALASLIIVSVEKTIFMDSNVTQFMGICLEKWLRQSINQREYNMSLSKALGSILRYFVEYLKVFGVTNSDLNFINKTNSLLMHWIQSAVCVDMATALVTYSYILCPTSVVRDPDNLPSLCSVYSGGNDFLKLAQSKSSLPFFMSLVNYLATSHRISCDTISTVNLFLSIEPLRKYVTSFMNSEVDENRWFMKYETNFLTDVVRLMYCTKDSLLFPLCFRLLPVLRMDDEGVKTILETICDGTAWKEEHEFFYDLPSIYLESLTVANTVKGKYKCDLVPKEWPYKILAHLRGREDTTAVVKVLAFLVFLLKSRSHYLDGISHTLRFYYLCYVFLTDSNVFDEKVQDLVASVLIDVMKHTEKLRLDRKLDKNKSFYDLYTELITQYAGVSYGLPVFAQFVLLPLLNSQDVAFRKLVWFEYLHVLRVVTLPISVDNVPPIRSFVEPCESDESLLIAYLNSTCNGLITKDRNPFVYGVAVGNLNKFLVSGTRDAKLFNFIKKKVNGLQNRELRDDILNFCL</sequence>
<dbReference type="PANTHER" id="PTHR21483:SF18">
    <property type="entry name" value="RNA POLYMERASE II-ASSOCIATED PROTEIN 1"/>
    <property type="match status" value="1"/>
</dbReference>
<organism evidence="9 10">
    <name type="scientific">Polyplax serrata</name>
    <name type="common">Common mouse louse</name>
    <dbReference type="NCBI Taxonomy" id="468196"/>
    <lineage>
        <taxon>Eukaryota</taxon>
        <taxon>Metazoa</taxon>
        <taxon>Ecdysozoa</taxon>
        <taxon>Arthropoda</taxon>
        <taxon>Hexapoda</taxon>
        <taxon>Insecta</taxon>
        <taxon>Pterygota</taxon>
        <taxon>Neoptera</taxon>
        <taxon>Paraneoptera</taxon>
        <taxon>Psocodea</taxon>
        <taxon>Troctomorpha</taxon>
        <taxon>Phthiraptera</taxon>
        <taxon>Anoplura</taxon>
        <taxon>Polyplacidae</taxon>
        <taxon>Polyplax</taxon>
    </lineage>
</organism>
<gene>
    <name evidence="9" type="ORF">RUM44_005911</name>
</gene>
<evidence type="ECO:0000256" key="4">
    <source>
        <dbReference type="ARBA" id="ARBA00023242"/>
    </source>
</evidence>
<evidence type="ECO:0000256" key="3">
    <source>
        <dbReference type="ARBA" id="ARBA00023163"/>
    </source>
</evidence>
<evidence type="ECO:0000256" key="2">
    <source>
        <dbReference type="ARBA" id="ARBA00009953"/>
    </source>
</evidence>
<feature type="compositionally biased region" description="Basic and acidic residues" evidence="5">
    <location>
        <begin position="30"/>
        <end position="44"/>
    </location>
</feature>
<dbReference type="EMBL" id="JAWJWF010000006">
    <property type="protein sequence ID" value="KAK6631384.1"/>
    <property type="molecule type" value="Genomic_DNA"/>
</dbReference>
<dbReference type="Proteomes" id="UP001359485">
    <property type="component" value="Unassembled WGS sequence"/>
</dbReference>
<comment type="similarity">
    <text evidence="2">Belongs to the RPAP1 family.</text>
</comment>
<dbReference type="InterPro" id="IPR013929">
    <property type="entry name" value="RPAP1_C"/>
</dbReference>
<evidence type="ECO:0000313" key="10">
    <source>
        <dbReference type="Proteomes" id="UP001359485"/>
    </source>
</evidence>
<evidence type="ECO:0000313" key="9">
    <source>
        <dbReference type="EMBL" id="KAK6631384.1"/>
    </source>
</evidence>
<dbReference type="InterPro" id="IPR013930">
    <property type="entry name" value="RPAP1_N"/>
</dbReference>
<comment type="caution">
    <text evidence="9">The sequence shown here is derived from an EMBL/GenBank/DDBJ whole genome shotgun (WGS) entry which is preliminary data.</text>
</comment>
<proteinExistence type="inferred from homology"/>
<dbReference type="InterPro" id="IPR057989">
    <property type="entry name" value="TPR_RPAP1/MINIYO-like"/>
</dbReference>
<protein>
    <recommendedName>
        <fullName evidence="11">RNA polymerase II-associated protein 1</fullName>
    </recommendedName>
</protein>
<dbReference type="Pfam" id="PF25766">
    <property type="entry name" value="TPR_RPAP1"/>
    <property type="match status" value="1"/>
</dbReference>
<dbReference type="Pfam" id="PF08621">
    <property type="entry name" value="RPAP1_N"/>
    <property type="match status" value="1"/>
</dbReference>
<keyword evidence="4" id="KW-0539">Nucleus</keyword>
<feature type="domain" description="RPAP1 N-terminal" evidence="7">
    <location>
        <begin position="139"/>
        <end position="181"/>
    </location>
</feature>
<reference evidence="9 10" key="1">
    <citation type="submission" date="2023-09" db="EMBL/GenBank/DDBJ databases">
        <title>Genomes of two closely related lineages of the louse Polyplax serrata with different host specificities.</title>
        <authorList>
            <person name="Martinu J."/>
            <person name="Tarabai H."/>
            <person name="Stefka J."/>
            <person name="Hypsa V."/>
        </authorList>
    </citation>
    <scope>NUCLEOTIDE SEQUENCE [LARGE SCALE GENOMIC DNA]</scope>
    <source>
        <strain evidence="9">98ZLc_SE</strain>
    </source>
</reference>
<evidence type="ECO:0000256" key="5">
    <source>
        <dbReference type="SAM" id="MobiDB-lite"/>
    </source>
</evidence>
<feature type="domain" description="RPAP1/MINIYO-like TPR repeats" evidence="8">
    <location>
        <begin position="877"/>
        <end position="1072"/>
    </location>
</feature>
<evidence type="ECO:0008006" key="11">
    <source>
        <dbReference type="Google" id="ProtNLM"/>
    </source>
</evidence>
<evidence type="ECO:0000259" key="8">
    <source>
        <dbReference type="Pfam" id="PF25766"/>
    </source>
</evidence>
<evidence type="ECO:0000259" key="6">
    <source>
        <dbReference type="Pfam" id="PF08620"/>
    </source>
</evidence>
<dbReference type="InterPro" id="IPR039913">
    <property type="entry name" value="RPAP1/Rba50"/>
</dbReference>
<keyword evidence="10" id="KW-1185">Reference proteome</keyword>
<name>A0ABR1AYF3_POLSC</name>
<keyword evidence="3" id="KW-0804">Transcription</keyword>
<evidence type="ECO:0000256" key="1">
    <source>
        <dbReference type="ARBA" id="ARBA00004123"/>
    </source>
</evidence>
<dbReference type="Pfam" id="PF08620">
    <property type="entry name" value="RPAP1_C"/>
    <property type="match status" value="1"/>
</dbReference>
<comment type="subcellular location">
    <subcellularLocation>
        <location evidence="1">Nucleus</location>
    </subcellularLocation>
</comment>
<accession>A0ABR1AYF3</accession>
<dbReference type="PANTHER" id="PTHR21483">
    <property type="entry name" value="RNA POLYMERASE II-ASSOCIATED PROTEIN 1"/>
    <property type="match status" value="1"/>
</dbReference>
<feature type="region of interest" description="Disordered" evidence="5">
    <location>
        <begin position="24"/>
        <end position="44"/>
    </location>
</feature>
<feature type="domain" description="RPAP1 C-terminal" evidence="6">
    <location>
        <begin position="254"/>
        <end position="318"/>
    </location>
</feature>
<evidence type="ECO:0000259" key="7">
    <source>
        <dbReference type="Pfam" id="PF08621"/>
    </source>
</evidence>